<evidence type="ECO:0000256" key="4">
    <source>
        <dbReference type="PROSITE-ProRule" id="PRU00176"/>
    </source>
</evidence>
<dbReference type="AlphaFoldDB" id="A0A2N9EE57"/>
<feature type="region of interest" description="Disordered" evidence="5">
    <location>
        <begin position="86"/>
        <end position="216"/>
    </location>
</feature>
<evidence type="ECO:0000256" key="2">
    <source>
        <dbReference type="ARBA" id="ARBA00022728"/>
    </source>
</evidence>
<keyword evidence="3" id="KW-0508">mRNA splicing</keyword>
<keyword evidence="4" id="KW-0694">RNA-binding</keyword>
<dbReference type="InterPro" id="IPR000504">
    <property type="entry name" value="RRM_dom"/>
</dbReference>
<reference evidence="7" key="1">
    <citation type="submission" date="2018-02" db="EMBL/GenBank/DDBJ databases">
        <authorList>
            <person name="Cohen D.B."/>
            <person name="Kent A.D."/>
        </authorList>
    </citation>
    <scope>NUCLEOTIDE SEQUENCE</scope>
</reference>
<dbReference type="InterPro" id="IPR035979">
    <property type="entry name" value="RBD_domain_sf"/>
</dbReference>
<dbReference type="GO" id="GO:0003723">
    <property type="term" value="F:RNA binding"/>
    <property type="evidence" value="ECO:0007669"/>
    <property type="project" value="UniProtKB-UniRule"/>
</dbReference>
<proteinExistence type="predicted"/>
<dbReference type="InterPro" id="IPR050907">
    <property type="entry name" value="SRSF"/>
</dbReference>
<accession>A0A2N9EE57</accession>
<protein>
    <recommendedName>
        <fullName evidence="6">RRM domain-containing protein</fullName>
    </recommendedName>
</protein>
<dbReference type="PROSITE" id="PS50102">
    <property type="entry name" value="RRM"/>
    <property type="match status" value="1"/>
</dbReference>
<dbReference type="Pfam" id="PF00076">
    <property type="entry name" value="RRM_1"/>
    <property type="match status" value="1"/>
</dbReference>
<dbReference type="EMBL" id="OIVN01000038">
    <property type="protein sequence ID" value="SPC73062.1"/>
    <property type="molecule type" value="Genomic_DNA"/>
</dbReference>
<dbReference type="GO" id="GO:0008380">
    <property type="term" value="P:RNA splicing"/>
    <property type="evidence" value="ECO:0007669"/>
    <property type="project" value="UniProtKB-KW"/>
</dbReference>
<dbReference type="PANTHER" id="PTHR23147">
    <property type="entry name" value="SERINE/ARGININE RICH SPLICING FACTOR"/>
    <property type="match status" value="1"/>
</dbReference>
<evidence type="ECO:0000256" key="3">
    <source>
        <dbReference type="ARBA" id="ARBA00023187"/>
    </source>
</evidence>
<dbReference type="SUPFAM" id="SSF54928">
    <property type="entry name" value="RNA-binding domain, RBD"/>
    <property type="match status" value="1"/>
</dbReference>
<name>A0A2N9EE57_FAGSY</name>
<keyword evidence="1" id="KW-0507">mRNA processing</keyword>
<dbReference type="GO" id="GO:0006397">
    <property type="term" value="P:mRNA processing"/>
    <property type="evidence" value="ECO:0007669"/>
    <property type="project" value="UniProtKB-KW"/>
</dbReference>
<feature type="domain" description="RRM" evidence="6">
    <location>
        <begin position="1"/>
        <end position="55"/>
    </location>
</feature>
<dbReference type="GO" id="GO:0005681">
    <property type="term" value="C:spliceosomal complex"/>
    <property type="evidence" value="ECO:0007669"/>
    <property type="project" value="UniProtKB-KW"/>
</dbReference>
<organism evidence="7">
    <name type="scientific">Fagus sylvatica</name>
    <name type="common">Beechnut</name>
    <dbReference type="NCBI Taxonomy" id="28930"/>
    <lineage>
        <taxon>Eukaryota</taxon>
        <taxon>Viridiplantae</taxon>
        <taxon>Streptophyta</taxon>
        <taxon>Embryophyta</taxon>
        <taxon>Tracheophyta</taxon>
        <taxon>Spermatophyta</taxon>
        <taxon>Magnoliopsida</taxon>
        <taxon>eudicotyledons</taxon>
        <taxon>Gunneridae</taxon>
        <taxon>Pentapetalae</taxon>
        <taxon>rosids</taxon>
        <taxon>fabids</taxon>
        <taxon>Fagales</taxon>
        <taxon>Fagaceae</taxon>
        <taxon>Fagus</taxon>
    </lineage>
</organism>
<evidence type="ECO:0000256" key="5">
    <source>
        <dbReference type="SAM" id="MobiDB-lite"/>
    </source>
</evidence>
<keyword evidence="2" id="KW-0747">Spliceosome</keyword>
<evidence type="ECO:0000256" key="1">
    <source>
        <dbReference type="ARBA" id="ARBA00022664"/>
    </source>
</evidence>
<dbReference type="Gene3D" id="3.30.70.330">
    <property type="match status" value="1"/>
</dbReference>
<evidence type="ECO:0000259" key="6">
    <source>
        <dbReference type="PROSITE" id="PS50102"/>
    </source>
</evidence>
<feature type="compositionally biased region" description="Low complexity" evidence="5">
    <location>
        <begin position="176"/>
        <end position="215"/>
    </location>
</feature>
<dbReference type="InterPro" id="IPR012677">
    <property type="entry name" value="Nucleotide-bd_a/b_plait_sf"/>
</dbReference>
<sequence length="255" mass="29390">MQYGHIVDIDLKEASTPRTFAFVEYENPFDAKDAVYFADGCNFNSHRLRVIYAHGPRGDSPTRDRYKNLNSQRGILTNHCDSRRRCPRNCKGDSRRRRSRSRSRDSRRNVAPNHPNHCDSRPSCLRSHNHDSRRSVAPNHPNHHGDHSRPSCSRSCNRDSRRRSRTRSRDARRNYSRSPVRSPNMSRSPSRNQSDSGRSLRSRSTTRSPVTSSVKSELKAGLLTPRTLGIAIEPQMFFQYYLICKMFFVGDNGTP</sequence>
<gene>
    <name evidence="7" type="ORF">FSB_LOCUS944</name>
</gene>
<evidence type="ECO:0000313" key="7">
    <source>
        <dbReference type="EMBL" id="SPC73062.1"/>
    </source>
</evidence>